<dbReference type="PROSITE" id="PS50097">
    <property type="entry name" value="BTB"/>
    <property type="match status" value="1"/>
</dbReference>
<dbReference type="Proteomes" id="UP000261540">
    <property type="component" value="Unplaced"/>
</dbReference>
<dbReference type="PIRSF" id="PIRSF037037">
    <property type="entry name" value="Kelch-like_protein_gigaxonin"/>
    <property type="match status" value="1"/>
</dbReference>
<dbReference type="GeneTree" id="ENSGT00940000162424"/>
<dbReference type="InterPro" id="IPR011705">
    <property type="entry name" value="BACK"/>
</dbReference>
<dbReference type="PANTHER" id="PTHR45632">
    <property type="entry name" value="LD33804P"/>
    <property type="match status" value="1"/>
</dbReference>
<dbReference type="Gene3D" id="2.120.10.80">
    <property type="entry name" value="Kelch-type beta propeller"/>
    <property type="match status" value="1"/>
</dbReference>
<evidence type="ECO:0000256" key="2">
    <source>
        <dbReference type="ARBA" id="ARBA00022737"/>
    </source>
</evidence>
<dbReference type="Pfam" id="PF07707">
    <property type="entry name" value="BACK"/>
    <property type="match status" value="1"/>
</dbReference>
<evidence type="ECO:0000313" key="4">
    <source>
        <dbReference type="Ensembl" id="ENSPKIP00000032411.1"/>
    </source>
</evidence>
<dbReference type="SMART" id="SM00612">
    <property type="entry name" value="Kelch"/>
    <property type="match status" value="6"/>
</dbReference>
<keyword evidence="1" id="KW-0880">Kelch repeat</keyword>
<dbReference type="InterPro" id="IPR011333">
    <property type="entry name" value="SKP1/BTB/POZ_sf"/>
</dbReference>
<organism evidence="4 5">
    <name type="scientific">Paramormyrops kingsleyae</name>
    <dbReference type="NCBI Taxonomy" id="1676925"/>
    <lineage>
        <taxon>Eukaryota</taxon>
        <taxon>Metazoa</taxon>
        <taxon>Chordata</taxon>
        <taxon>Craniata</taxon>
        <taxon>Vertebrata</taxon>
        <taxon>Euteleostomi</taxon>
        <taxon>Actinopterygii</taxon>
        <taxon>Neopterygii</taxon>
        <taxon>Teleostei</taxon>
        <taxon>Osteoglossocephala</taxon>
        <taxon>Osteoglossomorpha</taxon>
        <taxon>Osteoglossiformes</taxon>
        <taxon>Mormyridae</taxon>
        <taxon>Paramormyrops</taxon>
    </lineage>
</organism>
<reference evidence="4" key="1">
    <citation type="submission" date="2025-08" db="UniProtKB">
        <authorList>
            <consortium name="Ensembl"/>
        </authorList>
    </citation>
    <scope>IDENTIFICATION</scope>
</reference>
<dbReference type="STRING" id="1676925.ENSPKIP00000032411"/>
<dbReference type="Pfam" id="PF00651">
    <property type="entry name" value="BTB"/>
    <property type="match status" value="1"/>
</dbReference>
<proteinExistence type="predicted"/>
<dbReference type="AlphaFoldDB" id="A0A3B3SQR0"/>
<dbReference type="InterPro" id="IPR017096">
    <property type="entry name" value="BTB-kelch_protein"/>
</dbReference>
<feature type="domain" description="BTB" evidence="3">
    <location>
        <begin position="58"/>
        <end position="126"/>
    </location>
</feature>
<dbReference type="SMART" id="SM00225">
    <property type="entry name" value="BTB"/>
    <property type="match status" value="1"/>
</dbReference>
<dbReference type="InterPro" id="IPR006652">
    <property type="entry name" value="Kelch_1"/>
</dbReference>
<accession>A0A3B3SQR0</accession>
<dbReference type="PANTHER" id="PTHR45632:SF8">
    <property type="entry name" value="KELCH-LIKE PROTEIN 34"/>
    <property type="match status" value="1"/>
</dbReference>
<evidence type="ECO:0000256" key="1">
    <source>
        <dbReference type="ARBA" id="ARBA00022441"/>
    </source>
</evidence>
<dbReference type="Gene3D" id="3.30.710.10">
    <property type="entry name" value="Potassium Channel Kv1.1, Chain A"/>
    <property type="match status" value="1"/>
</dbReference>
<sequence>IGLEAGAAGRREHSCWGASLPPHPEANPTFICLFITCKAHSGRVLSQYQQLRSQELLCDVLLVAADGTPFPAHRSLLACSSDYFWSMFKEHTQESQARRVVLPALSSRGLQIVLEFMYTSWLSLAPSTLEDTLEVASYLQVTHAVELCSQYMSDSLSLDTCCFFANMAARYGVPGALTAANSFIGTHMGELLGPVGDRVGLLELNLDSLQEALAVPEMPGVDELPLLLLVLDWLDSNHVSAVKSDLLLSRIRFGLVPPEVLSWLSSGRAPLRSPFVRSLVLKALRYHAQGPWQPLLQSPQTMLRASTTQVLLVGGSSQGGQPEGQVLAFFPCHRKLQHLTDLPCTVRHHCACTVGNFLFVLGGELMRADGVDDSLASNQVWRYDPRFRRWEMVPPMGERRAQFSCCVVNGVIYAIGGRRENGVPLDSVEAYDMRVGCWRQVAVLPCGMYGQACVAYQHNIYISGGIHSERHQSSKDMHRLDLCGPQWKKCAAMSIARSGHQMAALGTKLYVFLGMYELFSDIECFDPDHNEWSRLRPMPSDRFSYGLAPLEGAALLVGGRKWRDGQEVATANIIEYIPESDSWREVSRLPRPLSGTQCTLMLLSQHVNRDSRCSGP</sequence>
<dbReference type="InterPro" id="IPR000210">
    <property type="entry name" value="BTB/POZ_dom"/>
</dbReference>
<dbReference type="Pfam" id="PF24681">
    <property type="entry name" value="Kelch_KLHDC2_KLHL20_DRC7"/>
    <property type="match status" value="1"/>
</dbReference>
<evidence type="ECO:0000259" key="3">
    <source>
        <dbReference type="PROSITE" id="PS50097"/>
    </source>
</evidence>
<keyword evidence="5" id="KW-1185">Reference proteome</keyword>
<evidence type="ECO:0000313" key="5">
    <source>
        <dbReference type="Proteomes" id="UP000261540"/>
    </source>
</evidence>
<name>A0A3B3SQR0_9TELE</name>
<reference evidence="4" key="2">
    <citation type="submission" date="2025-09" db="UniProtKB">
        <authorList>
            <consortium name="Ensembl"/>
        </authorList>
    </citation>
    <scope>IDENTIFICATION</scope>
</reference>
<dbReference type="SUPFAM" id="SSF117281">
    <property type="entry name" value="Kelch motif"/>
    <property type="match status" value="1"/>
</dbReference>
<keyword evidence="2" id="KW-0677">Repeat</keyword>
<dbReference type="Pfam" id="PF01344">
    <property type="entry name" value="Kelch_1"/>
    <property type="match status" value="1"/>
</dbReference>
<dbReference type="SUPFAM" id="SSF54695">
    <property type="entry name" value="POZ domain"/>
    <property type="match status" value="1"/>
</dbReference>
<protein>
    <submittedName>
        <fullName evidence="4">Kelch like family member 34</fullName>
    </submittedName>
</protein>
<dbReference type="Ensembl" id="ENSPKIT00000013276.1">
    <property type="protein sequence ID" value="ENSPKIP00000032411.1"/>
    <property type="gene ID" value="ENSPKIG00000012518.1"/>
</dbReference>
<dbReference type="InterPro" id="IPR015915">
    <property type="entry name" value="Kelch-typ_b-propeller"/>
</dbReference>